<feature type="transmembrane region" description="Helical" evidence="5">
    <location>
        <begin position="21"/>
        <end position="45"/>
    </location>
</feature>
<feature type="transmembrane region" description="Helical" evidence="5">
    <location>
        <begin position="137"/>
        <end position="158"/>
    </location>
</feature>
<evidence type="ECO:0000313" key="8">
    <source>
        <dbReference type="Proteomes" id="UP000179807"/>
    </source>
</evidence>
<evidence type="ECO:0000313" key="7">
    <source>
        <dbReference type="EMBL" id="OHT15110.1"/>
    </source>
</evidence>
<dbReference type="RefSeq" id="XP_068368246.1">
    <property type="nucleotide sequence ID" value="XM_068497835.1"/>
</dbReference>
<dbReference type="Pfam" id="PF01490">
    <property type="entry name" value="Aa_trans"/>
    <property type="match status" value="1"/>
</dbReference>
<sequence length="405" mass="45845">MKIITSNADPGDQLITSERRLSTSFFSITIIIIGGFTCTGCLRISNSYKCGLIIGSLINLVLGLITLFAMHLGITTMKQTKSFYADSIWSSFSPKTKIIPAIMVFIPSFGFVFWYFGYIVTLFQHFMTITFESTPNVLNSSPIISVIVMVIVSTGYLFNQRLNYILLLTYIKYFVLTIMIIINIYMVFELGISKSITYVSPTPKNLLDCFTTNVSIYCGMMLFYAYIWQMRTFTPNRGNRSCNISISMIILIHQIFGITGYLLFGNDQSGVMIDHFPKDLIITKIDYACFIVLISISIPVLFQPAHRALLNYFYSVDPFPSEVWAISGISLLFIAISIPLLQGTQSKFVYFFMDFFSGILCFMLPGILYLAAVKKKKLYNVIGSIFIIFLGISFSTVMVLNYFVL</sequence>
<dbReference type="EMBL" id="MLAK01000272">
    <property type="protein sequence ID" value="OHT15110.1"/>
    <property type="molecule type" value="Genomic_DNA"/>
</dbReference>
<evidence type="ECO:0000256" key="4">
    <source>
        <dbReference type="ARBA" id="ARBA00023136"/>
    </source>
</evidence>
<dbReference type="AlphaFoldDB" id="A0A1J4KZH6"/>
<feature type="transmembrane region" description="Helical" evidence="5">
    <location>
        <begin position="210"/>
        <end position="229"/>
    </location>
</feature>
<feature type="transmembrane region" description="Helical" evidence="5">
    <location>
        <begin position="51"/>
        <end position="77"/>
    </location>
</feature>
<feature type="transmembrane region" description="Helical" evidence="5">
    <location>
        <begin position="378"/>
        <end position="404"/>
    </location>
</feature>
<dbReference type="OrthoDB" id="28208at2759"/>
<name>A0A1J4KZH6_9EUKA</name>
<evidence type="ECO:0000256" key="2">
    <source>
        <dbReference type="ARBA" id="ARBA00022692"/>
    </source>
</evidence>
<gene>
    <name evidence="7" type="ORF">TRFO_14470</name>
</gene>
<dbReference type="VEuPathDB" id="TrichDB:TRFO_14470"/>
<reference evidence="7" key="1">
    <citation type="submission" date="2016-10" db="EMBL/GenBank/DDBJ databases">
        <authorList>
            <person name="Benchimol M."/>
            <person name="Almeida L.G."/>
            <person name="Vasconcelos A.T."/>
            <person name="Perreira-Neves A."/>
            <person name="Rosa I.A."/>
            <person name="Tasca T."/>
            <person name="Bogo M.R."/>
            <person name="de Souza W."/>
        </authorList>
    </citation>
    <scope>NUCLEOTIDE SEQUENCE [LARGE SCALE GENOMIC DNA]</scope>
    <source>
        <strain evidence="7">K</strain>
    </source>
</reference>
<comment type="subcellular location">
    <subcellularLocation>
        <location evidence="1">Membrane</location>
        <topology evidence="1">Multi-pass membrane protein</topology>
    </subcellularLocation>
</comment>
<dbReference type="InterPro" id="IPR013057">
    <property type="entry name" value="AA_transpt_TM"/>
</dbReference>
<dbReference type="GO" id="GO:0016020">
    <property type="term" value="C:membrane"/>
    <property type="evidence" value="ECO:0007669"/>
    <property type="project" value="UniProtKB-SubCell"/>
</dbReference>
<evidence type="ECO:0000256" key="3">
    <source>
        <dbReference type="ARBA" id="ARBA00022989"/>
    </source>
</evidence>
<dbReference type="GO" id="GO:0015179">
    <property type="term" value="F:L-amino acid transmembrane transporter activity"/>
    <property type="evidence" value="ECO:0007669"/>
    <property type="project" value="TreeGrafter"/>
</dbReference>
<keyword evidence="2 5" id="KW-0812">Transmembrane</keyword>
<feature type="transmembrane region" description="Helical" evidence="5">
    <location>
        <begin position="170"/>
        <end position="190"/>
    </location>
</feature>
<organism evidence="7 8">
    <name type="scientific">Tritrichomonas foetus</name>
    <dbReference type="NCBI Taxonomy" id="1144522"/>
    <lineage>
        <taxon>Eukaryota</taxon>
        <taxon>Metamonada</taxon>
        <taxon>Parabasalia</taxon>
        <taxon>Tritrichomonadida</taxon>
        <taxon>Tritrichomonadidae</taxon>
        <taxon>Tritrichomonas</taxon>
    </lineage>
</organism>
<proteinExistence type="predicted"/>
<accession>A0A1J4KZH6</accession>
<keyword evidence="8" id="KW-1185">Reference proteome</keyword>
<evidence type="ECO:0000256" key="1">
    <source>
        <dbReference type="ARBA" id="ARBA00004141"/>
    </source>
</evidence>
<feature type="transmembrane region" description="Helical" evidence="5">
    <location>
        <begin position="241"/>
        <end position="264"/>
    </location>
</feature>
<feature type="domain" description="Amino acid transporter transmembrane" evidence="6">
    <location>
        <begin position="23"/>
        <end position="399"/>
    </location>
</feature>
<dbReference type="GeneID" id="94832539"/>
<keyword evidence="4 5" id="KW-0472">Membrane</keyword>
<evidence type="ECO:0000259" key="6">
    <source>
        <dbReference type="Pfam" id="PF01490"/>
    </source>
</evidence>
<evidence type="ECO:0000256" key="5">
    <source>
        <dbReference type="SAM" id="Phobius"/>
    </source>
</evidence>
<feature type="transmembrane region" description="Helical" evidence="5">
    <location>
        <begin position="323"/>
        <end position="342"/>
    </location>
</feature>
<keyword evidence="3 5" id="KW-1133">Transmembrane helix</keyword>
<comment type="caution">
    <text evidence="7">The sequence shown here is derived from an EMBL/GenBank/DDBJ whole genome shotgun (WGS) entry which is preliminary data.</text>
</comment>
<protein>
    <recommendedName>
        <fullName evidence="6">Amino acid transporter transmembrane domain-containing protein</fullName>
    </recommendedName>
</protein>
<feature type="transmembrane region" description="Helical" evidence="5">
    <location>
        <begin position="284"/>
        <end position="302"/>
    </location>
</feature>
<feature type="transmembrane region" description="Helical" evidence="5">
    <location>
        <begin position="348"/>
        <end position="371"/>
    </location>
</feature>
<feature type="transmembrane region" description="Helical" evidence="5">
    <location>
        <begin position="98"/>
        <end position="117"/>
    </location>
</feature>
<dbReference type="Proteomes" id="UP000179807">
    <property type="component" value="Unassembled WGS sequence"/>
</dbReference>
<dbReference type="PANTHER" id="PTHR22950">
    <property type="entry name" value="AMINO ACID TRANSPORTER"/>
    <property type="match status" value="1"/>
</dbReference>